<sequence>MNRKNSNADDIPTDDAENTEVLEEDSRSILMGIIKQLSKDMDLSRVTLPTFVLEPRSMLEKITDFMAHPELADQAAALSDPTERFVAVVKYFLSGWHIKPKGVKKPYNPVLGEFFRCRYEFKDGSQAYYIAEQVSHHPPVSAYHYANPEHGIIIDGEARPKARFLGNSAATIMHGYSRLTFAKHHNETYEITNPNVYARGVLFGKMLMELGDQCTVKCVTSDLIAELDFKTKGFFSGQYHGVVGKIKKGSTGEVLYDISGTWTNELFIKPVKGKVKESLFAVKGAVIHPKIVEPEAAQEENESRRLWSLVTKGLKTNDLDGATEAKSAIEHQQRQERQEREKNGGQLTKPRFFTHLDNGDYQFNQRSTINYADQPQQANQDLKHAIFGSSTN</sequence>
<name>A0A168T193_ABSGL</name>
<dbReference type="Gene3D" id="3.30.70.3490">
    <property type="match status" value="1"/>
</dbReference>
<evidence type="ECO:0000313" key="4">
    <source>
        <dbReference type="EMBL" id="SAM09300.1"/>
    </source>
</evidence>
<feature type="region of interest" description="Disordered" evidence="3">
    <location>
        <begin position="1"/>
        <end position="20"/>
    </location>
</feature>
<keyword evidence="5" id="KW-1185">Reference proteome</keyword>
<dbReference type="AlphaFoldDB" id="A0A168T193"/>
<dbReference type="InterPro" id="IPR037239">
    <property type="entry name" value="OSBP_sf"/>
</dbReference>
<evidence type="ECO:0000256" key="1">
    <source>
        <dbReference type="ARBA" id="ARBA00008842"/>
    </source>
</evidence>
<dbReference type="PANTHER" id="PTHR10972:SF102">
    <property type="entry name" value="OXYSTEROL-BINDING PROTEIN"/>
    <property type="match status" value="1"/>
</dbReference>
<evidence type="ECO:0000256" key="2">
    <source>
        <dbReference type="RuleBase" id="RU003844"/>
    </source>
</evidence>
<comment type="similarity">
    <text evidence="1 2">Belongs to the OSBP family.</text>
</comment>
<dbReference type="EMBL" id="LT555008">
    <property type="protein sequence ID" value="SAM09300.1"/>
    <property type="molecule type" value="Genomic_DNA"/>
</dbReference>
<dbReference type="OMA" id="AMYISEQ"/>
<evidence type="ECO:0000313" key="5">
    <source>
        <dbReference type="Proteomes" id="UP000078561"/>
    </source>
</evidence>
<dbReference type="PANTHER" id="PTHR10972">
    <property type="entry name" value="OXYSTEROL-BINDING PROTEIN-RELATED"/>
    <property type="match status" value="1"/>
</dbReference>
<dbReference type="OrthoDB" id="14833at2759"/>
<dbReference type="PROSITE" id="PS01013">
    <property type="entry name" value="OSBP"/>
    <property type="match status" value="1"/>
</dbReference>
<dbReference type="FunFam" id="1.10.287.2720:FF:000001">
    <property type="entry name" value="Oxysterol-binding OBPalpha"/>
    <property type="match status" value="1"/>
</dbReference>
<gene>
    <name evidence="4" type="primary">ABSGL_14976.1 scaffold 15162</name>
</gene>
<feature type="region of interest" description="Disordered" evidence="3">
    <location>
        <begin position="326"/>
        <end position="357"/>
    </location>
</feature>
<accession>A0A168T193</accession>
<evidence type="ECO:0008006" key="6">
    <source>
        <dbReference type="Google" id="ProtNLM"/>
    </source>
</evidence>
<dbReference type="Gene3D" id="1.10.287.2720">
    <property type="match status" value="1"/>
</dbReference>
<proteinExistence type="inferred from homology"/>
<dbReference type="InParanoid" id="A0A168T193"/>
<feature type="compositionally biased region" description="Basic and acidic residues" evidence="3">
    <location>
        <begin position="327"/>
        <end position="343"/>
    </location>
</feature>
<dbReference type="SUPFAM" id="SSF144000">
    <property type="entry name" value="Oxysterol-binding protein-like"/>
    <property type="match status" value="1"/>
</dbReference>
<protein>
    <recommendedName>
        <fullName evidence="6">Oxysterol-binding protein</fullName>
    </recommendedName>
</protein>
<evidence type="ECO:0000256" key="3">
    <source>
        <dbReference type="SAM" id="MobiDB-lite"/>
    </source>
</evidence>
<dbReference type="Proteomes" id="UP000078561">
    <property type="component" value="Unassembled WGS sequence"/>
</dbReference>
<dbReference type="InterPro" id="IPR000648">
    <property type="entry name" value="Oxysterol-bd"/>
</dbReference>
<dbReference type="InterPro" id="IPR018494">
    <property type="entry name" value="Oxysterol-bd_CS"/>
</dbReference>
<dbReference type="GO" id="GO:0016020">
    <property type="term" value="C:membrane"/>
    <property type="evidence" value="ECO:0007669"/>
    <property type="project" value="TreeGrafter"/>
</dbReference>
<dbReference type="Pfam" id="PF01237">
    <property type="entry name" value="Oxysterol_BP"/>
    <property type="match status" value="1"/>
</dbReference>
<dbReference type="Gene3D" id="2.40.160.120">
    <property type="match status" value="1"/>
</dbReference>
<dbReference type="STRING" id="4829.A0A168T193"/>
<dbReference type="GO" id="GO:0032541">
    <property type="term" value="C:cortical endoplasmic reticulum"/>
    <property type="evidence" value="ECO:0007669"/>
    <property type="project" value="TreeGrafter"/>
</dbReference>
<reference evidence="4" key="1">
    <citation type="submission" date="2016-04" db="EMBL/GenBank/DDBJ databases">
        <authorList>
            <person name="Evans L.H."/>
            <person name="Alamgir A."/>
            <person name="Owens N."/>
            <person name="Weber N.D."/>
            <person name="Virtaneva K."/>
            <person name="Barbian K."/>
            <person name="Babar A."/>
            <person name="Rosenke K."/>
        </authorList>
    </citation>
    <scope>NUCLEOTIDE SEQUENCE [LARGE SCALE GENOMIC DNA]</scope>
    <source>
        <strain evidence="4">CBS 101.48</strain>
    </source>
</reference>
<feature type="compositionally biased region" description="Acidic residues" evidence="3">
    <location>
        <begin position="11"/>
        <end position="20"/>
    </location>
</feature>
<dbReference type="GO" id="GO:0032934">
    <property type="term" value="F:sterol binding"/>
    <property type="evidence" value="ECO:0007669"/>
    <property type="project" value="TreeGrafter"/>
</dbReference>
<organism evidence="4">
    <name type="scientific">Absidia glauca</name>
    <name type="common">Pin mould</name>
    <dbReference type="NCBI Taxonomy" id="4829"/>
    <lineage>
        <taxon>Eukaryota</taxon>
        <taxon>Fungi</taxon>
        <taxon>Fungi incertae sedis</taxon>
        <taxon>Mucoromycota</taxon>
        <taxon>Mucoromycotina</taxon>
        <taxon>Mucoromycetes</taxon>
        <taxon>Mucorales</taxon>
        <taxon>Cunninghamellaceae</taxon>
        <taxon>Absidia</taxon>
    </lineage>
</organism>
<dbReference type="GO" id="GO:0005829">
    <property type="term" value="C:cytosol"/>
    <property type="evidence" value="ECO:0007669"/>
    <property type="project" value="TreeGrafter"/>
</dbReference>
<dbReference type="FunCoup" id="A0A168T193">
    <property type="interactions" value="664"/>
</dbReference>